<proteinExistence type="predicted"/>
<evidence type="ECO:0000313" key="2">
    <source>
        <dbReference type="Proteomes" id="UP000814140"/>
    </source>
</evidence>
<dbReference type="Proteomes" id="UP000814140">
    <property type="component" value="Unassembled WGS sequence"/>
</dbReference>
<gene>
    <name evidence="1" type="ORF">BV25DRAFT_383500</name>
</gene>
<comment type="caution">
    <text evidence="1">The sequence shown here is derived from an EMBL/GenBank/DDBJ whole genome shotgun (WGS) entry which is preliminary data.</text>
</comment>
<reference evidence="1" key="2">
    <citation type="journal article" date="2022" name="New Phytol.">
        <title>Evolutionary transition to the ectomycorrhizal habit in the genomes of a hyperdiverse lineage of mushroom-forming fungi.</title>
        <authorList>
            <person name="Looney B."/>
            <person name="Miyauchi S."/>
            <person name="Morin E."/>
            <person name="Drula E."/>
            <person name="Courty P.E."/>
            <person name="Kohler A."/>
            <person name="Kuo A."/>
            <person name="LaButti K."/>
            <person name="Pangilinan J."/>
            <person name="Lipzen A."/>
            <person name="Riley R."/>
            <person name="Andreopoulos W."/>
            <person name="He G."/>
            <person name="Johnson J."/>
            <person name="Nolan M."/>
            <person name="Tritt A."/>
            <person name="Barry K.W."/>
            <person name="Grigoriev I.V."/>
            <person name="Nagy L.G."/>
            <person name="Hibbett D."/>
            <person name="Henrissat B."/>
            <person name="Matheny P.B."/>
            <person name="Labbe J."/>
            <person name="Martin F.M."/>
        </authorList>
    </citation>
    <scope>NUCLEOTIDE SEQUENCE</scope>
    <source>
        <strain evidence="1">HHB10654</strain>
    </source>
</reference>
<evidence type="ECO:0000313" key="1">
    <source>
        <dbReference type="EMBL" id="KAI0063541.1"/>
    </source>
</evidence>
<name>A0ACB8T5Y1_9AGAM</name>
<reference evidence="1" key="1">
    <citation type="submission" date="2021-03" db="EMBL/GenBank/DDBJ databases">
        <authorList>
            <consortium name="DOE Joint Genome Institute"/>
            <person name="Ahrendt S."/>
            <person name="Looney B.P."/>
            <person name="Miyauchi S."/>
            <person name="Morin E."/>
            <person name="Drula E."/>
            <person name="Courty P.E."/>
            <person name="Chicoki N."/>
            <person name="Fauchery L."/>
            <person name="Kohler A."/>
            <person name="Kuo A."/>
            <person name="Labutti K."/>
            <person name="Pangilinan J."/>
            <person name="Lipzen A."/>
            <person name="Riley R."/>
            <person name="Andreopoulos W."/>
            <person name="He G."/>
            <person name="Johnson J."/>
            <person name="Barry K.W."/>
            <person name="Grigoriev I.V."/>
            <person name="Nagy L."/>
            <person name="Hibbett D."/>
            <person name="Henrissat B."/>
            <person name="Matheny P.B."/>
            <person name="Labbe J."/>
            <person name="Martin F."/>
        </authorList>
    </citation>
    <scope>NUCLEOTIDE SEQUENCE</scope>
    <source>
        <strain evidence="1">HHB10654</strain>
    </source>
</reference>
<sequence>MTSTRTRSTENMPFLRRGSRTLGSGSWGAFGCPAHLACELRVCLMDSLRTSVCSARFWDTEEGFVSYHVLSFRENWNAMFFLQFSLLRLIVTEVRVSRKSTWLSAKHDGWERQILRAVEGR</sequence>
<dbReference type="EMBL" id="MU277202">
    <property type="protein sequence ID" value="KAI0063541.1"/>
    <property type="molecule type" value="Genomic_DNA"/>
</dbReference>
<protein>
    <submittedName>
        <fullName evidence="1">Uncharacterized protein</fullName>
    </submittedName>
</protein>
<keyword evidence="2" id="KW-1185">Reference proteome</keyword>
<accession>A0ACB8T5Y1</accession>
<organism evidence="1 2">
    <name type="scientific">Artomyces pyxidatus</name>
    <dbReference type="NCBI Taxonomy" id="48021"/>
    <lineage>
        <taxon>Eukaryota</taxon>
        <taxon>Fungi</taxon>
        <taxon>Dikarya</taxon>
        <taxon>Basidiomycota</taxon>
        <taxon>Agaricomycotina</taxon>
        <taxon>Agaricomycetes</taxon>
        <taxon>Russulales</taxon>
        <taxon>Auriscalpiaceae</taxon>
        <taxon>Artomyces</taxon>
    </lineage>
</organism>